<keyword evidence="5" id="KW-0677">Repeat</keyword>
<name>A0A267DHT6_9PLAT</name>
<dbReference type="PROSITE" id="PS50268">
    <property type="entry name" value="CADHERIN_2"/>
    <property type="match status" value="7"/>
</dbReference>
<evidence type="ECO:0000256" key="11">
    <source>
        <dbReference type="ARBA" id="ARBA00023180"/>
    </source>
</evidence>
<feature type="domain" description="Cadherin" evidence="16">
    <location>
        <begin position="698"/>
        <end position="810"/>
    </location>
</feature>
<dbReference type="STRING" id="282301.A0A267DHT6"/>
<feature type="domain" description="Cadherin" evidence="16">
    <location>
        <begin position="247"/>
        <end position="350"/>
    </location>
</feature>
<keyword evidence="3 14" id="KW-0812">Transmembrane</keyword>
<evidence type="ECO:0000256" key="3">
    <source>
        <dbReference type="ARBA" id="ARBA00022692"/>
    </source>
</evidence>
<dbReference type="SUPFAM" id="SSF49313">
    <property type="entry name" value="Cadherin-like"/>
    <property type="match status" value="6"/>
</dbReference>
<evidence type="ECO:0000256" key="7">
    <source>
        <dbReference type="ARBA" id="ARBA00022889"/>
    </source>
</evidence>
<dbReference type="EMBL" id="NIVC01004044">
    <property type="protein sequence ID" value="PAA48821.1"/>
    <property type="molecule type" value="Genomic_DNA"/>
</dbReference>
<protein>
    <recommendedName>
        <fullName evidence="16">Cadherin domain-containing protein</fullName>
    </recommendedName>
</protein>
<keyword evidence="4 15" id="KW-0732">Signal</keyword>
<keyword evidence="10" id="KW-1015">Disulfide bond</keyword>
<dbReference type="Pfam" id="PF00028">
    <property type="entry name" value="Cadherin"/>
    <property type="match status" value="2"/>
</dbReference>
<feature type="transmembrane region" description="Helical" evidence="14">
    <location>
        <begin position="830"/>
        <end position="854"/>
    </location>
</feature>
<gene>
    <name evidence="17" type="ORF">BOX15_Mlig017053g3</name>
</gene>
<dbReference type="InterPro" id="IPR002126">
    <property type="entry name" value="Cadherin-like_dom"/>
</dbReference>
<dbReference type="GO" id="GO:0007156">
    <property type="term" value="P:homophilic cell adhesion via plasma membrane adhesion molecules"/>
    <property type="evidence" value="ECO:0007669"/>
    <property type="project" value="InterPro"/>
</dbReference>
<dbReference type="AlphaFoldDB" id="A0A267DHT6"/>
<evidence type="ECO:0000256" key="12">
    <source>
        <dbReference type="PROSITE-ProRule" id="PRU00043"/>
    </source>
</evidence>
<feature type="domain" description="Cadherin" evidence="16">
    <location>
        <begin position="56"/>
        <end position="132"/>
    </location>
</feature>
<dbReference type="Proteomes" id="UP000215902">
    <property type="component" value="Unassembled WGS sequence"/>
</dbReference>
<keyword evidence="11" id="KW-0325">Glycoprotein</keyword>
<organism evidence="17 18">
    <name type="scientific">Macrostomum lignano</name>
    <dbReference type="NCBI Taxonomy" id="282301"/>
    <lineage>
        <taxon>Eukaryota</taxon>
        <taxon>Metazoa</taxon>
        <taxon>Spiralia</taxon>
        <taxon>Lophotrochozoa</taxon>
        <taxon>Platyhelminthes</taxon>
        <taxon>Rhabditophora</taxon>
        <taxon>Macrostomorpha</taxon>
        <taxon>Macrostomida</taxon>
        <taxon>Macrostomidae</taxon>
        <taxon>Macrostomum</taxon>
    </lineage>
</organism>
<feature type="signal peptide" evidence="15">
    <location>
        <begin position="1"/>
        <end position="20"/>
    </location>
</feature>
<reference evidence="17 18" key="1">
    <citation type="submission" date="2017-06" db="EMBL/GenBank/DDBJ databases">
        <title>A platform for efficient transgenesis in Macrostomum lignano, a flatworm model organism for stem cell research.</title>
        <authorList>
            <person name="Berezikov E."/>
        </authorList>
    </citation>
    <scope>NUCLEOTIDE SEQUENCE [LARGE SCALE GENOMIC DNA]</scope>
    <source>
        <strain evidence="17">DV1</strain>
        <tissue evidence="17">Whole organism</tissue>
    </source>
</reference>
<dbReference type="FunFam" id="2.60.40.60:FF:000024">
    <property type="entry name" value="FAT atypical cadherin 3"/>
    <property type="match status" value="1"/>
</dbReference>
<keyword evidence="6 12" id="KW-0106">Calcium</keyword>
<keyword evidence="18" id="KW-1185">Reference proteome</keyword>
<evidence type="ECO:0000256" key="8">
    <source>
        <dbReference type="ARBA" id="ARBA00022989"/>
    </source>
</evidence>
<evidence type="ECO:0000256" key="13">
    <source>
        <dbReference type="SAM" id="MobiDB-lite"/>
    </source>
</evidence>
<keyword evidence="2" id="KW-0245">EGF-like domain</keyword>
<evidence type="ECO:0000256" key="4">
    <source>
        <dbReference type="ARBA" id="ARBA00022729"/>
    </source>
</evidence>
<dbReference type="InterPro" id="IPR050174">
    <property type="entry name" value="Protocadherin/Cadherin-CA"/>
</dbReference>
<keyword evidence="7" id="KW-0130">Cell adhesion</keyword>
<feature type="domain" description="Cadherin" evidence="16">
    <location>
        <begin position="467"/>
        <end position="574"/>
    </location>
</feature>
<evidence type="ECO:0000256" key="5">
    <source>
        <dbReference type="ARBA" id="ARBA00022737"/>
    </source>
</evidence>
<dbReference type="GO" id="GO:0005509">
    <property type="term" value="F:calcium ion binding"/>
    <property type="evidence" value="ECO:0007669"/>
    <property type="project" value="UniProtKB-UniRule"/>
</dbReference>
<dbReference type="OrthoDB" id="6252479at2759"/>
<dbReference type="InterPro" id="IPR020894">
    <property type="entry name" value="Cadherin_CS"/>
</dbReference>
<dbReference type="Gene3D" id="2.60.40.60">
    <property type="entry name" value="Cadherins"/>
    <property type="match status" value="7"/>
</dbReference>
<dbReference type="SMART" id="SM00112">
    <property type="entry name" value="CA"/>
    <property type="match status" value="7"/>
</dbReference>
<evidence type="ECO:0000256" key="6">
    <source>
        <dbReference type="ARBA" id="ARBA00022837"/>
    </source>
</evidence>
<feature type="chain" id="PRO_5013170585" description="Cadherin domain-containing protein" evidence="15">
    <location>
        <begin position="21"/>
        <end position="1078"/>
    </location>
</feature>
<dbReference type="PANTHER" id="PTHR24028:SF146">
    <property type="entry name" value="CADHERIN 96CB, ISOFORM D-RELATED"/>
    <property type="match status" value="1"/>
</dbReference>
<feature type="domain" description="Cadherin" evidence="16">
    <location>
        <begin position="135"/>
        <end position="246"/>
    </location>
</feature>
<feature type="domain" description="Cadherin" evidence="16">
    <location>
        <begin position="575"/>
        <end position="689"/>
    </location>
</feature>
<feature type="domain" description="Cadherin" evidence="16">
    <location>
        <begin position="351"/>
        <end position="466"/>
    </location>
</feature>
<evidence type="ECO:0000256" key="10">
    <source>
        <dbReference type="ARBA" id="ARBA00023157"/>
    </source>
</evidence>
<evidence type="ECO:0000256" key="1">
    <source>
        <dbReference type="ARBA" id="ARBA00004167"/>
    </source>
</evidence>
<feature type="region of interest" description="Disordered" evidence="13">
    <location>
        <begin position="795"/>
        <end position="817"/>
    </location>
</feature>
<keyword evidence="9 14" id="KW-0472">Membrane</keyword>
<comment type="subcellular location">
    <subcellularLocation>
        <location evidence="1">Membrane</location>
        <topology evidence="1">Single-pass membrane protein</topology>
    </subcellularLocation>
</comment>
<evidence type="ECO:0000313" key="18">
    <source>
        <dbReference type="Proteomes" id="UP000215902"/>
    </source>
</evidence>
<dbReference type="CDD" id="cd11304">
    <property type="entry name" value="Cadherin_repeat"/>
    <property type="match status" value="7"/>
</dbReference>
<proteinExistence type="predicted"/>
<evidence type="ECO:0000256" key="15">
    <source>
        <dbReference type="SAM" id="SignalP"/>
    </source>
</evidence>
<sequence length="1078" mass="120578">MLQNCITLISTLWPILLAVSQDSQPTVTFYTKEEIPIGNEIGNLKTRFSYPDGSQFNMLFPDPEIRRLFRLESRTGALSTIARLDREVLCPNKPLECLRTFNVEVKRGGTGQEEVIVIRLIINDVNDQRPKFEAKHKKFRISIPESDNPPSYYSLPTAEDGDSDRYDNVKYDLKMIGDAGMYFKLFLEERGSKRVPKLELIKALDRETKDNYELQLLVSDEQHPQDQDSADIQIEVLDANDNKPQWRLAKQSITISECDRLHRPLLKLNATDEDLNERITYSIGKAAGKDVAKSFYISGDKLKQNQSLDYEKIRKKVLYIPLVAEDRGGSTVETYVELRVTDCNDHYPNITVEMIEDKILENDETEKVLARILVVDEDEGNNGTVDCVIGVPNKRKFQLTNRITDGQYKTIYKLKKLAHVSFDREATSGGEVRVDIICTDKGDSPRVGRKEVKIMILDENDNAPRIESKLYTFRIHENSPPNTLVGRVTARDDDIDENARLKFSLHSDGSRNFVIRNQGNNMAEIYSAVSFDREQIDHYRFTVTVADSGLKEQRTSTATVEVTIVDEDDSVPTFQFREYMFRIEEDYGRNLSKRYIGEVKATDADIGANQMIWYEVNRQYQASLADVGISGMYFYFNGSHLYGEGNFDREKQEIINLEIFARNRGPAKHKGSARVTITLNDVNDNAPSIQGLQKVYNLSENSPAGTPVLQVSGTDLDAGENGTLTYILDETEANRFTIDGKHGIVTLSGSLKNNQPEDGFQSQTYRLGIGVRDNGNPPLHSIKYTTFVHVSSGQASEHGRRVNQATKPGNRAGGGGGQRGVEILKTDQNLLILLCLAAVVFVVFVALLVILLYVHARGRRTARNRTRHPGVWYDKANGDTVEEQPSEVATETGLGFYRFADNPNNPNGTGASPLSAAGNALGSIVRNKYPSFGYLSSIDKQRGGLSVGAYNGQHGAMDQQQQQQAKTHYETYGRGSDRLPRKATAFQQTTAAAAAVGTSSTSQTGRQTIENKEYSNLIGRVEENRYADHQRYQQQHQHPGYAMLAETPASLAAAGTSTAAKPADTVVCRTPYMTSSFV</sequence>
<dbReference type="PANTHER" id="PTHR24028">
    <property type="entry name" value="CADHERIN-87A"/>
    <property type="match status" value="1"/>
</dbReference>
<dbReference type="PRINTS" id="PR00205">
    <property type="entry name" value="CADHERIN"/>
</dbReference>
<keyword evidence="8 14" id="KW-1133">Transmembrane helix</keyword>
<evidence type="ECO:0000313" key="17">
    <source>
        <dbReference type="EMBL" id="PAA48821.1"/>
    </source>
</evidence>
<evidence type="ECO:0000256" key="14">
    <source>
        <dbReference type="SAM" id="Phobius"/>
    </source>
</evidence>
<dbReference type="PROSITE" id="PS00232">
    <property type="entry name" value="CADHERIN_1"/>
    <property type="match status" value="3"/>
</dbReference>
<evidence type="ECO:0000256" key="9">
    <source>
        <dbReference type="ARBA" id="ARBA00023136"/>
    </source>
</evidence>
<comment type="caution">
    <text evidence="17">The sequence shown here is derived from an EMBL/GenBank/DDBJ whole genome shotgun (WGS) entry which is preliminary data.</text>
</comment>
<dbReference type="InterPro" id="IPR015919">
    <property type="entry name" value="Cadherin-like_sf"/>
</dbReference>
<evidence type="ECO:0000256" key="2">
    <source>
        <dbReference type="ARBA" id="ARBA00022536"/>
    </source>
</evidence>
<dbReference type="GO" id="GO:0005886">
    <property type="term" value="C:plasma membrane"/>
    <property type="evidence" value="ECO:0007669"/>
    <property type="project" value="InterPro"/>
</dbReference>
<accession>A0A267DHT6</accession>
<evidence type="ECO:0000259" key="16">
    <source>
        <dbReference type="PROSITE" id="PS50268"/>
    </source>
</evidence>